<dbReference type="GO" id="GO:0008237">
    <property type="term" value="F:metallopeptidase activity"/>
    <property type="evidence" value="ECO:0007669"/>
    <property type="project" value="InterPro"/>
</dbReference>
<feature type="active site" description="Proton acceptor 2" evidence="5">
    <location>
        <position position="401"/>
    </location>
</feature>
<dbReference type="GO" id="GO:0008241">
    <property type="term" value="F:peptidyl-dipeptidase activity"/>
    <property type="evidence" value="ECO:0007669"/>
    <property type="project" value="InterPro"/>
</dbReference>
<comment type="caution">
    <text evidence="11">The sequence shown here is derived from an EMBL/GenBank/DDBJ whole genome shotgun (WGS) entry which is preliminary data.</text>
</comment>
<dbReference type="RefSeq" id="WP_271186605.1">
    <property type="nucleotide sequence ID" value="NZ_BSFE01000004.1"/>
</dbReference>
<feature type="compositionally biased region" description="Low complexity" evidence="10">
    <location>
        <begin position="36"/>
        <end position="45"/>
    </location>
</feature>
<evidence type="ECO:0000256" key="6">
    <source>
        <dbReference type="PIRSR" id="PIRSR601548-2"/>
    </source>
</evidence>
<feature type="binding site" evidence="7">
    <location>
        <position position="404"/>
    </location>
    <ligand>
        <name>Zn(2+)</name>
        <dbReference type="ChEBI" id="CHEBI:29105"/>
        <label>1</label>
        <note>catalytic</note>
    </ligand>
</feature>
<name>A0A9W6IMF9_9PROT</name>
<dbReference type="CDD" id="cd06461">
    <property type="entry name" value="M2_ACE"/>
    <property type="match status" value="1"/>
</dbReference>
<evidence type="ECO:0000256" key="9">
    <source>
        <dbReference type="PIRSR" id="PIRSR601548-8"/>
    </source>
</evidence>
<dbReference type="PANTHER" id="PTHR10514">
    <property type="entry name" value="ANGIOTENSIN-CONVERTING ENZYME"/>
    <property type="match status" value="1"/>
</dbReference>
<dbReference type="FunFam" id="1.10.1370.30:FF:000005">
    <property type="entry name" value="Angiotensin-converting enzyme"/>
    <property type="match status" value="1"/>
</dbReference>
<evidence type="ECO:0000256" key="10">
    <source>
        <dbReference type="SAM" id="MobiDB-lite"/>
    </source>
</evidence>
<evidence type="ECO:0000256" key="2">
    <source>
        <dbReference type="ARBA" id="ARBA00023157"/>
    </source>
</evidence>
<evidence type="ECO:0000256" key="3">
    <source>
        <dbReference type="ARBA" id="ARBA00023180"/>
    </source>
</evidence>
<keyword evidence="2 8" id="KW-1015">Disulfide bond</keyword>
<feature type="binding site" evidence="7">
    <location>
        <position position="428"/>
    </location>
    <ligand>
        <name>Zn(2+)</name>
        <dbReference type="ChEBI" id="CHEBI:29105"/>
        <label>1</label>
        <note>catalytic</note>
    </ligand>
</feature>
<accession>A0A9W6IMF9</accession>
<dbReference type="GO" id="GO:0016020">
    <property type="term" value="C:membrane"/>
    <property type="evidence" value="ECO:0007669"/>
    <property type="project" value="InterPro"/>
</dbReference>
<feature type="region of interest" description="Disordered" evidence="10">
    <location>
        <begin position="31"/>
        <end position="51"/>
    </location>
</feature>
<dbReference type="Pfam" id="PF01401">
    <property type="entry name" value="Peptidase_M2"/>
    <property type="match status" value="1"/>
</dbReference>
<feature type="binding site" evidence="9">
    <location>
        <position position="404"/>
    </location>
    <ligand>
        <name>Zn(2+)</name>
        <dbReference type="ChEBI" id="CHEBI:29105"/>
        <label>2</label>
        <note>catalytic</note>
    </ligand>
</feature>
<evidence type="ECO:0000256" key="7">
    <source>
        <dbReference type="PIRSR" id="PIRSR601548-3"/>
    </source>
</evidence>
<dbReference type="Proteomes" id="UP001143486">
    <property type="component" value="Unassembled WGS sequence"/>
</dbReference>
<evidence type="ECO:0000256" key="4">
    <source>
        <dbReference type="PIRSR" id="PIRSR601548-1"/>
    </source>
</evidence>
<evidence type="ECO:0000256" key="8">
    <source>
        <dbReference type="PIRSR" id="PIRSR601548-4"/>
    </source>
</evidence>
<organism evidence="11 12">
    <name type="scientific">Maricaulis virginensis</name>
    <dbReference type="NCBI Taxonomy" id="144022"/>
    <lineage>
        <taxon>Bacteria</taxon>
        <taxon>Pseudomonadati</taxon>
        <taxon>Pseudomonadota</taxon>
        <taxon>Alphaproteobacteria</taxon>
        <taxon>Maricaulales</taxon>
        <taxon>Maricaulaceae</taxon>
        <taxon>Maricaulis</taxon>
    </lineage>
</organism>
<feature type="binding site" evidence="9">
    <location>
        <position position="400"/>
    </location>
    <ligand>
        <name>Zn(2+)</name>
        <dbReference type="ChEBI" id="CHEBI:29105"/>
        <label>2</label>
        <note>catalytic</note>
    </ligand>
</feature>
<evidence type="ECO:0000313" key="11">
    <source>
        <dbReference type="EMBL" id="GLK52237.1"/>
    </source>
</evidence>
<proteinExistence type="predicted"/>
<evidence type="ECO:0000256" key="5">
    <source>
        <dbReference type="PIRSR" id="PIRSR601548-11"/>
    </source>
</evidence>
<feature type="disulfide bond" evidence="8">
    <location>
        <begin position="369"/>
        <end position="387"/>
    </location>
</feature>
<feature type="binding site" evidence="6">
    <location>
        <position position="240"/>
    </location>
    <ligand>
        <name>chloride</name>
        <dbReference type="ChEBI" id="CHEBI:17996"/>
        <label>1</label>
    </ligand>
</feature>
<dbReference type="PRINTS" id="PR00791">
    <property type="entry name" value="PEPDIPTASEA"/>
</dbReference>
<dbReference type="Gene3D" id="1.10.1370.30">
    <property type="match status" value="1"/>
</dbReference>
<dbReference type="GO" id="GO:0006508">
    <property type="term" value="P:proteolysis"/>
    <property type="evidence" value="ECO:0007669"/>
    <property type="project" value="InterPro"/>
</dbReference>
<dbReference type="EMBL" id="BSFE01000004">
    <property type="protein sequence ID" value="GLK52237.1"/>
    <property type="molecule type" value="Genomic_DNA"/>
</dbReference>
<reference evidence="11" key="1">
    <citation type="journal article" date="2014" name="Int. J. Syst. Evol. Microbiol.">
        <title>Complete genome sequence of Corynebacterium casei LMG S-19264T (=DSM 44701T), isolated from a smear-ripened cheese.</title>
        <authorList>
            <consortium name="US DOE Joint Genome Institute (JGI-PGF)"/>
            <person name="Walter F."/>
            <person name="Albersmeier A."/>
            <person name="Kalinowski J."/>
            <person name="Ruckert C."/>
        </authorList>
    </citation>
    <scope>NUCLEOTIDE SEQUENCE</scope>
    <source>
        <strain evidence="11">VKM B-1513</strain>
    </source>
</reference>
<feature type="binding site" evidence="9">
    <location>
        <position position="428"/>
    </location>
    <ligand>
        <name>Zn(2+)</name>
        <dbReference type="ChEBI" id="CHEBI:29105"/>
        <label>2</label>
        <note>catalytic</note>
    </ligand>
</feature>
<reference evidence="11" key="2">
    <citation type="submission" date="2023-01" db="EMBL/GenBank/DDBJ databases">
        <authorList>
            <person name="Sun Q."/>
            <person name="Evtushenko L."/>
        </authorList>
    </citation>
    <scope>NUCLEOTIDE SEQUENCE</scope>
    <source>
        <strain evidence="11">VKM B-1513</strain>
    </source>
</reference>
<keyword evidence="3" id="KW-0325">Glycoprotein</keyword>
<keyword evidence="7" id="KW-0862">Zinc</keyword>
<dbReference type="PROSITE" id="PS52011">
    <property type="entry name" value="PEPTIDASE_M2"/>
    <property type="match status" value="1"/>
</dbReference>
<feature type="binding site" evidence="6">
    <location>
        <position position="539"/>
    </location>
    <ligand>
        <name>chloride</name>
        <dbReference type="ChEBI" id="CHEBI:17996"/>
        <label>1</label>
    </ligand>
</feature>
<keyword evidence="1" id="KW-0732">Signal</keyword>
<keyword evidence="12" id="KW-1185">Reference proteome</keyword>
<protein>
    <submittedName>
        <fullName evidence="11">Peptidase M2</fullName>
    </submittedName>
</protein>
<evidence type="ECO:0000256" key="1">
    <source>
        <dbReference type="ARBA" id="ARBA00022729"/>
    </source>
</evidence>
<feature type="disulfide bond" evidence="8">
    <location>
        <begin position="555"/>
        <end position="567"/>
    </location>
</feature>
<dbReference type="AlphaFoldDB" id="A0A9W6IMF9"/>
<keyword evidence="7" id="KW-0479">Metal-binding</keyword>
<sequence>MRALLGGVAIGAILAGAGVYYFGPGFGSVPDASEQADSGTGSSASGAGGAETGDVTVADAEAFLAETEAEMREFGEFASRTAWVQNNFITYDTNWLLERMSTQATEMSVAAAGETARYADLDLPETMARKMNFLRAGITLPAPADSAAAARLSELTTRMGSSYSSGLMEIDGEMVDHNELENIMRTSRDPEFLAHVWDGWRRAYDPAQMSTDYAEMVEIANQGARDLGFDNLAQMWLSNYDMPADEMEAEVERLWGQVEPLYQQLHCHVRANLNELYGDEIQAAEGPIRADLLGNMWAQSWASLSDVAAVSESGPAYNLDDLLVEAGYDQHQMVETAESFFTSLGMEPLPDTFWERSLITQPRDRQVACHASAWNMDYEDDLRIKMCTRVNGDDFVTVHHELGHNFYQRAYNEQDVLFQTGAHDGFHEAIGDFIALSVTPEYLVQIGLLDEADMPDESADLSLLMDTALDKIAFLPFAVMMDQWRWQVLRGEITPEEYNEQWWALRESYQGIVPPVDRPGDAFDPGSKYHIANNVPYLRYFLSFIMQFQFHEAACEMAGWEGPLHRCSIYGNEEVGARFNAMMEMGASRPWPDALEAFTGTREMDGSAIISYFQPLMTYLEEENADRNCGW</sequence>
<dbReference type="PANTHER" id="PTHR10514:SF27">
    <property type="entry name" value="ANGIOTENSIN-CONVERTING ENZYME"/>
    <property type="match status" value="1"/>
</dbReference>
<evidence type="ECO:0000313" key="12">
    <source>
        <dbReference type="Proteomes" id="UP001143486"/>
    </source>
</evidence>
<feature type="active site" description="Proton donor 1" evidence="4">
    <location>
        <position position="530"/>
    </location>
</feature>
<dbReference type="SUPFAM" id="SSF55486">
    <property type="entry name" value="Metalloproteases ('zincins'), catalytic domain"/>
    <property type="match status" value="1"/>
</dbReference>
<gene>
    <name evidence="11" type="ORF">GCM10017621_17450</name>
</gene>
<feature type="binding site" evidence="7">
    <location>
        <position position="400"/>
    </location>
    <ligand>
        <name>Zn(2+)</name>
        <dbReference type="ChEBI" id="CHEBI:29105"/>
        <label>1</label>
        <note>catalytic</note>
    </ligand>
</feature>
<feature type="active site" description="Proton donor 2" evidence="5">
    <location>
        <position position="530"/>
    </location>
</feature>
<feature type="active site" description="Proton acceptor 1" evidence="4">
    <location>
        <position position="401"/>
    </location>
</feature>
<dbReference type="InterPro" id="IPR001548">
    <property type="entry name" value="Peptidase_M2"/>
</dbReference>